<dbReference type="PROSITE" id="PS00674">
    <property type="entry name" value="AAA"/>
    <property type="match status" value="1"/>
</dbReference>
<evidence type="ECO:0000256" key="1">
    <source>
        <dbReference type="ARBA" id="ARBA00022741"/>
    </source>
</evidence>
<feature type="region of interest" description="Disordered" evidence="4">
    <location>
        <begin position="65"/>
        <end position="108"/>
    </location>
</feature>
<sequence length="445" mass="47480">MLRILETNPELLPVRIRVIELLADRSRHAEALPHCAAALGIDPGNAVVLALLQRCTAALAAGAGSSQAETQSGQIPGTPSGSVANETSANETSAEETTPDPDPAPPAHFDWAAAEREVGDIIAPAFVDEGERSEGELSLNEDGEPVAHAEGDVGLFERPSVALADVGGMENVKQQLELSLLGPLRNPDLAKAFGTSARGGLLLYGPPGCGKTFIAAAVAGELGANFYPIEIADILDIYTGSSERNLHQVFEVARRNAPCVLFIDEVDALGHKRSQMSGSATMRTVVNQLLTEMDSATADNDGVYLLGATNHPWDIDVALRRPGRFDRMILVTLPDREARRAILRHHLKDRPVSGIDLAAIAKRTDGFSGADLAHVCTSATQLAMADSIRSGTVRPVTMRDIEGALAQVKPSAGAWFESARNVVEFANNDGTYDELAKYMREKKLR</sequence>
<accession>A0ABW6RVG7</accession>
<dbReference type="InterPro" id="IPR027417">
    <property type="entry name" value="P-loop_NTPase"/>
</dbReference>
<dbReference type="PANTHER" id="PTHR23077">
    <property type="entry name" value="AAA-FAMILY ATPASE"/>
    <property type="match status" value="1"/>
</dbReference>
<dbReference type="SUPFAM" id="SSF52540">
    <property type="entry name" value="P-loop containing nucleoside triphosphate hydrolases"/>
    <property type="match status" value="1"/>
</dbReference>
<gene>
    <name evidence="6" type="ORF">ACFYXQ_09585</name>
</gene>
<dbReference type="PANTHER" id="PTHR23077:SF171">
    <property type="entry name" value="NUCLEAR VALOSIN-CONTAINING PROTEIN-LIKE"/>
    <property type="match status" value="1"/>
</dbReference>
<feature type="domain" description="AAA+ ATPase" evidence="5">
    <location>
        <begin position="197"/>
        <end position="335"/>
    </location>
</feature>
<evidence type="ECO:0000256" key="3">
    <source>
        <dbReference type="RuleBase" id="RU003651"/>
    </source>
</evidence>
<evidence type="ECO:0000313" key="7">
    <source>
        <dbReference type="Proteomes" id="UP001601992"/>
    </source>
</evidence>
<dbReference type="InterPro" id="IPR011990">
    <property type="entry name" value="TPR-like_helical_dom_sf"/>
</dbReference>
<dbReference type="EMBL" id="JBIAQY010000003">
    <property type="protein sequence ID" value="MFF3568015.1"/>
    <property type="molecule type" value="Genomic_DNA"/>
</dbReference>
<dbReference type="InterPro" id="IPR003959">
    <property type="entry name" value="ATPase_AAA_core"/>
</dbReference>
<dbReference type="Gene3D" id="1.10.8.60">
    <property type="match status" value="1"/>
</dbReference>
<evidence type="ECO:0000259" key="5">
    <source>
        <dbReference type="SMART" id="SM00382"/>
    </source>
</evidence>
<dbReference type="SMART" id="SM00382">
    <property type="entry name" value="AAA"/>
    <property type="match status" value="1"/>
</dbReference>
<feature type="compositionally biased region" description="Polar residues" evidence="4">
    <location>
        <begin position="69"/>
        <end position="83"/>
    </location>
</feature>
<dbReference type="InterPro" id="IPR003593">
    <property type="entry name" value="AAA+_ATPase"/>
</dbReference>
<evidence type="ECO:0000313" key="6">
    <source>
        <dbReference type="EMBL" id="MFF3568015.1"/>
    </source>
</evidence>
<dbReference type="InterPro" id="IPR050168">
    <property type="entry name" value="AAA_ATPase_domain"/>
</dbReference>
<dbReference type="SUPFAM" id="SSF48452">
    <property type="entry name" value="TPR-like"/>
    <property type="match status" value="1"/>
</dbReference>
<protein>
    <submittedName>
        <fullName evidence="6">AAA family ATPase</fullName>
    </submittedName>
</protein>
<keyword evidence="2 3" id="KW-0067">ATP-binding</keyword>
<organism evidence="6 7">
    <name type="scientific">Nocardia jiangxiensis</name>
    <dbReference type="NCBI Taxonomy" id="282685"/>
    <lineage>
        <taxon>Bacteria</taxon>
        <taxon>Bacillati</taxon>
        <taxon>Actinomycetota</taxon>
        <taxon>Actinomycetes</taxon>
        <taxon>Mycobacteriales</taxon>
        <taxon>Nocardiaceae</taxon>
        <taxon>Nocardia</taxon>
    </lineage>
</organism>
<comment type="caution">
    <text evidence="6">The sequence shown here is derived from an EMBL/GenBank/DDBJ whole genome shotgun (WGS) entry which is preliminary data.</text>
</comment>
<proteinExistence type="inferred from homology"/>
<reference evidence="6 7" key="1">
    <citation type="submission" date="2024-10" db="EMBL/GenBank/DDBJ databases">
        <title>The Natural Products Discovery Center: Release of the First 8490 Sequenced Strains for Exploring Actinobacteria Biosynthetic Diversity.</title>
        <authorList>
            <person name="Kalkreuter E."/>
            <person name="Kautsar S.A."/>
            <person name="Yang D."/>
            <person name="Bader C.D."/>
            <person name="Teijaro C.N."/>
            <person name="Fluegel L."/>
            <person name="Davis C.M."/>
            <person name="Simpson J.R."/>
            <person name="Lauterbach L."/>
            <person name="Steele A.D."/>
            <person name="Gui C."/>
            <person name="Meng S."/>
            <person name="Li G."/>
            <person name="Viehrig K."/>
            <person name="Ye F."/>
            <person name="Su P."/>
            <person name="Kiefer A.F."/>
            <person name="Nichols A."/>
            <person name="Cepeda A.J."/>
            <person name="Yan W."/>
            <person name="Fan B."/>
            <person name="Jiang Y."/>
            <person name="Adhikari A."/>
            <person name="Zheng C.-J."/>
            <person name="Schuster L."/>
            <person name="Cowan T.M."/>
            <person name="Smanski M.J."/>
            <person name="Chevrette M.G."/>
            <person name="De Carvalho L.P.S."/>
            <person name="Shen B."/>
        </authorList>
    </citation>
    <scope>NUCLEOTIDE SEQUENCE [LARGE SCALE GENOMIC DNA]</scope>
    <source>
        <strain evidence="6 7">NPDC002593</strain>
    </source>
</reference>
<dbReference type="RefSeq" id="WP_387403539.1">
    <property type="nucleotide sequence ID" value="NZ_JBIAQY010000003.1"/>
</dbReference>
<dbReference type="InterPro" id="IPR003960">
    <property type="entry name" value="ATPase_AAA_CS"/>
</dbReference>
<evidence type="ECO:0000256" key="4">
    <source>
        <dbReference type="SAM" id="MobiDB-lite"/>
    </source>
</evidence>
<dbReference type="InterPro" id="IPR041569">
    <property type="entry name" value="AAA_lid_3"/>
</dbReference>
<keyword evidence="1 3" id="KW-0547">Nucleotide-binding</keyword>
<evidence type="ECO:0000256" key="2">
    <source>
        <dbReference type="ARBA" id="ARBA00022840"/>
    </source>
</evidence>
<dbReference type="Pfam" id="PF00004">
    <property type="entry name" value="AAA"/>
    <property type="match status" value="1"/>
</dbReference>
<dbReference type="Pfam" id="PF17862">
    <property type="entry name" value="AAA_lid_3"/>
    <property type="match status" value="1"/>
</dbReference>
<dbReference type="Gene3D" id="3.40.50.300">
    <property type="entry name" value="P-loop containing nucleotide triphosphate hydrolases"/>
    <property type="match status" value="1"/>
</dbReference>
<dbReference type="Proteomes" id="UP001601992">
    <property type="component" value="Unassembled WGS sequence"/>
</dbReference>
<comment type="similarity">
    <text evidence="3">Belongs to the AAA ATPase family.</text>
</comment>
<keyword evidence="7" id="KW-1185">Reference proteome</keyword>
<name>A0ABW6RVG7_9NOCA</name>